<protein>
    <recommendedName>
        <fullName evidence="4">HTH gntR-type domain-containing protein</fullName>
    </recommendedName>
</protein>
<dbReference type="PRINTS" id="PR00035">
    <property type="entry name" value="HTHGNTR"/>
</dbReference>
<dbReference type="GO" id="GO:0003700">
    <property type="term" value="F:DNA-binding transcription factor activity"/>
    <property type="evidence" value="ECO:0007669"/>
    <property type="project" value="InterPro"/>
</dbReference>
<evidence type="ECO:0000256" key="3">
    <source>
        <dbReference type="ARBA" id="ARBA00023163"/>
    </source>
</evidence>
<dbReference type="SUPFAM" id="SSF46785">
    <property type="entry name" value="Winged helix' DNA-binding domain"/>
    <property type="match status" value="1"/>
</dbReference>
<keyword evidence="1" id="KW-0805">Transcription regulation</keyword>
<dbReference type="CDD" id="cd07377">
    <property type="entry name" value="WHTH_GntR"/>
    <property type="match status" value="1"/>
</dbReference>
<evidence type="ECO:0000259" key="4">
    <source>
        <dbReference type="PROSITE" id="PS50949"/>
    </source>
</evidence>
<keyword evidence="6" id="KW-1185">Reference proteome</keyword>
<dbReference type="AlphaFoldDB" id="A0A8J4DWB6"/>
<proteinExistence type="predicted"/>
<dbReference type="Pfam" id="PF00392">
    <property type="entry name" value="GntR"/>
    <property type="match status" value="1"/>
</dbReference>
<evidence type="ECO:0000256" key="1">
    <source>
        <dbReference type="ARBA" id="ARBA00023015"/>
    </source>
</evidence>
<dbReference type="InterPro" id="IPR036390">
    <property type="entry name" value="WH_DNA-bd_sf"/>
</dbReference>
<reference evidence="5" key="1">
    <citation type="submission" date="2021-01" db="EMBL/GenBank/DDBJ databases">
        <title>Whole genome shotgun sequence of Virgisporangium aliadipatigenens NBRC 105644.</title>
        <authorList>
            <person name="Komaki H."/>
            <person name="Tamura T."/>
        </authorList>
    </citation>
    <scope>NUCLEOTIDE SEQUENCE</scope>
    <source>
        <strain evidence="5">NBRC 105644</strain>
    </source>
</reference>
<dbReference type="RefSeq" id="WP_203905744.1">
    <property type="nucleotide sequence ID" value="NZ_BOPF01000076.1"/>
</dbReference>
<dbReference type="GO" id="GO:0045892">
    <property type="term" value="P:negative regulation of DNA-templated transcription"/>
    <property type="evidence" value="ECO:0007669"/>
    <property type="project" value="TreeGrafter"/>
</dbReference>
<keyword evidence="2" id="KW-0238">DNA-binding</keyword>
<evidence type="ECO:0000313" key="5">
    <source>
        <dbReference type="EMBL" id="GIJ52346.1"/>
    </source>
</evidence>
<dbReference type="InterPro" id="IPR050679">
    <property type="entry name" value="Bact_HTH_transcr_reg"/>
</dbReference>
<dbReference type="PANTHER" id="PTHR44846:SF17">
    <property type="entry name" value="GNTR-FAMILY TRANSCRIPTIONAL REGULATOR"/>
    <property type="match status" value="1"/>
</dbReference>
<dbReference type="PANTHER" id="PTHR44846">
    <property type="entry name" value="MANNOSYL-D-GLYCERATE TRANSPORT/METABOLISM SYSTEM REPRESSOR MNGR-RELATED"/>
    <property type="match status" value="1"/>
</dbReference>
<gene>
    <name evidence="5" type="ORF">Val02_92320</name>
</gene>
<sequence length="122" mass="13041">MITPDREGAAYRQLAAVLRDRIRAGELPAGSRVPSEKDLHDEFGLARETIRRALAVLRQEGLVEVRHGHGTFVVEAPPRVVLAAGDSVTSTAALTVTRASGDVETYPTGTTLLVGQQAARAR</sequence>
<dbReference type="PROSITE" id="PS50949">
    <property type="entry name" value="HTH_GNTR"/>
    <property type="match status" value="1"/>
</dbReference>
<keyword evidence="3" id="KW-0804">Transcription</keyword>
<dbReference type="GO" id="GO:0003677">
    <property type="term" value="F:DNA binding"/>
    <property type="evidence" value="ECO:0007669"/>
    <property type="project" value="UniProtKB-KW"/>
</dbReference>
<dbReference type="EMBL" id="BOPF01000076">
    <property type="protein sequence ID" value="GIJ52346.1"/>
    <property type="molecule type" value="Genomic_DNA"/>
</dbReference>
<feature type="domain" description="HTH gntR-type" evidence="4">
    <location>
        <begin position="8"/>
        <end position="76"/>
    </location>
</feature>
<evidence type="ECO:0000256" key="2">
    <source>
        <dbReference type="ARBA" id="ARBA00023125"/>
    </source>
</evidence>
<evidence type="ECO:0000313" key="6">
    <source>
        <dbReference type="Proteomes" id="UP000619260"/>
    </source>
</evidence>
<dbReference type="InterPro" id="IPR036388">
    <property type="entry name" value="WH-like_DNA-bd_sf"/>
</dbReference>
<comment type="caution">
    <text evidence="5">The sequence shown here is derived from an EMBL/GenBank/DDBJ whole genome shotgun (WGS) entry which is preliminary data.</text>
</comment>
<organism evidence="5 6">
    <name type="scientific">Virgisporangium aliadipatigenens</name>
    <dbReference type="NCBI Taxonomy" id="741659"/>
    <lineage>
        <taxon>Bacteria</taxon>
        <taxon>Bacillati</taxon>
        <taxon>Actinomycetota</taxon>
        <taxon>Actinomycetes</taxon>
        <taxon>Micromonosporales</taxon>
        <taxon>Micromonosporaceae</taxon>
        <taxon>Virgisporangium</taxon>
    </lineage>
</organism>
<dbReference type="InterPro" id="IPR000524">
    <property type="entry name" value="Tscrpt_reg_HTH_GntR"/>
</dbReference>
<name>A0A8J4DWB6_9ACTN</name>
<accession>A0A8J4DWB6</accession>
<dbReference type="Proteomes" id="UP000619260">
    <property type="component" value="Unassembled WGS sequence"/>
</dbReference>
<dbReference type="Gene3D" id="1.10.10.10">
    <property type="entry name" value="Winged helix-like DNA-binding domain superfamily/Winged helix DNA-binding domain"/>
    <property type="match status" value="1"/>
</dbReference>
<dbReference type="SMART" id="SM00345">
    <property type="entry name" value="HTH_GNTR"/>
    <property type="match status" value="1"/>
</dbReference>